<comment type="caution">
    <text evidence="3">The sequence shown here is derived from an EMBL/GenBank/DDBJ whole genome shotgun (WGS) entry which is preliminary data.</text>
</comment>
<proteinExistence type="predicted"/>
<feature type="domain" description="NADP-dependent oxidoreductase" evidence="2">
    <location>
        <begin position="25"/>
        <end position="301"/>
    </location>
</feature>
<dbReference type="RefSeq" id="WP_185033107.1">
    <property type="nucleotide sequence ID" value="NZ_BNBN01000013.1"/>
</dbReference>
<evidence type="ECO:0000259" key="2">
    <source>
        <dbReference type="Pfam" id="PF00248"/>
    </source>
</evidence>
<dbReference type="Proteomes" id="UP000540423">
    <property type="component" value="Unassembled WGS sequence"/>
</dbReference>
<dbReference type="GO" id="GO:0016491">
    <property type="term" value="F:oxidoreductase activity"/>
    <property type="evidence" value="ECO:0007669"/>
    <property type="project" value="UniProtKB-KW"/>
</dbReference>
<sequence>MPDRPTLAAAAAGTWKLGGELSVRRLGYGTMRLPQIGPALDTASAPRDRDQAVALLRRAVDLGVNHFDTAAFYFSSAHSANELLRAAFSPYAEDLVITTKVWPARTPAGDWRYAEPHQLRDQVEENLRQLGRDHLDVVNLRVPRSRSTGSIAEHFGALAELREAGLVRHLGVSNVTSAHLAEARSIAPVVCVQNPYGPGAAAEDTALLRSCGEQGIAFVPFYAIAGTGRETGATGIEEERVLAVARAHDASPAQVRLAWTLQQGPHVLAIPGTGDPAHLAANVAAASLRLTAEERALLESSDAVPA</sequence>
<gene>
    <name evidence="3" type="ORF">HNQ79_004141</name>
</gene>
<dbReference type="InterPro" id="IPR023210">
    <property type="entry name" value="NADP_OxRdtase_dom"/>
</dbReference>
<dbReference type="PANTHER" id="PTHR43364:SF4">
    <property type="entry name" value="NAD(P)-LINKED OXIDOREDUCTASE SUPERFAMILY PROTEIN"/>
    <property type="match status" value="1"/>
</dbReference>
<dbReference type="PANTHER" id="PTHR43364">
    <property type="entry name" value="NADH-SPECIFIC METHYLGLYOXAL REDUCTASE-RELATED"/>
    <property type="match status" value="1"/>
</dbReference>
<accession>A0A7X0LR10</accession>
<dbReference type="InterPro" id="IPR050523">
    <property type="entry name" value="AKR_Detox_Biosynth"/>
</dbReference>
<dbReference type="Pfam" id="PF00248">
    <property type="entry name" value="Aldo_ket_red"/>
    <property type="match status" value="1"/>
</dbReference>
<reference evidence="3 4" key="1">
    <citation type="submission" date="2020-08" db="EMBL/GenBank/DDBJ databases">
        <title>Genomic Encyclopedia of Type Strains, Phase IV (KMG-IV): sequencing the most valuable type-strain genomes for metagenomic binning, comparative biology and taxonomic classification.</title>
        <authorList>
            <person name="Goeker M."/>
        </authorList>
    </citation>
    <scope>NUCLEOTIDE SEQUENCE [LARGE SCALE GENOMIC DNA]</scope>
    <source>
        <strain evidence="3 4">DSM 40141</strain>
    </source>
</reference>
<dbReference type="PRINTS" id="PR00069">
    <property type="entry name" value="ALDKETRDTASE"/>
</dbReference>
<name>A0A7X0LR10_9ACTN</name>
<dbReference type="CDD" id="cd19088">
    <property type="entry name" value="AKR_AKR13B1"/>
    <property type="match status" value="1"/>
</dbReference>
<organism evidence="3 4">
    <name type="scientific">Streptomyces candidus</name>
    <dbReference type="NCBI Taxonomy" id="67283"/>
    <lineage>
        <taxon>Bacteria</taxon>
        <taxon>Bacillati</taxon>
        <taxon>Actinomycetota</taxon>
        <taxon>Actinomycetes</taxon>
        <taxon>Kitasatosporales</taxon>
        <taxon>Streptomycetaceae</taxon>
        <taxon>Streptomyces</taxon>
    </lineage>
</organism>
<dbReference type="GO" id="GO:0005829">
    <property type="term" value="C:cytosol"/>
    <property type="evidence" value="ECO:0007669"/>
    <property type="project" value="TreeGrafter"/>
</dbReference>
<dbReference type="Gene3D" id="3.20.20.100">
    <property type="entry name" value="NADP-dependent oxidoreductase domain"/>
    <property type="match status" value="1"/>
</dbReference>
<dbReference type="EMBL" id="JACHEM010000010">
    <property type="protein sequence ID" value="MBB6437640.1"/>
    <property type="molecule type" value="Genomic_DNA"/>
</dbReference>
<dbReference type="AlphaFoldDB" id="A0A7X0LR10"/>
<keyword evidence="4" id="KW-1185">Reference proteome</keyword>
<dbReference type="SUPFAM" id="SSF51430">
    <property type="entry name" value="NAD(P)-linked oxidoreductase"/>
    <property type="match status" value="1"/>
</dbReference>
<dbReference type="InterPro" id="IPR036812">
    <property type="entry name" value="NAD(P)_OxRdtase_dom_sf"/>
</dbReference>
<keyword evidence="1" id="KW-0560">Oxidoreductase</keyword>
<evidence type="ECO:0000313" key="3">
    <source>
        <dbReference type="EMBL" id="MBB6437640.1"/>
    </source>
</evidence>
<protein>
    <submittedName>
        <fullName evidence="3">Aryl-alcohol dehydrogenase-like predicted oxidoreductase</fullName>
    </submittedName>
</protein>
<dbReference type="InterPro" id="IPR020471">
    <property type="entry name" value="AKR"/>
</dbReference>
<evidence type="ECO:0000313" key="4">
    <source>
        <dbReference type="Proteomes" id="UP000540423"/>
    </source>
</evidence>
<evidence type="ECO:0000256" key="1">
    <source>
        <dbReference type="ARBA" id="ARBA00023002"/>
    </source>
</evidence>